<dbReference type="RefSeq" id="WP_338434901.1">
    <property type="nucleotide sequence ID" value="NZ_JAUYVH010000001.1"/>
</dbReference>
<dbReference type="Proteomes" id="UP001225596">
    <property type="component" value="Unassembled WGS sequence"/>
</dbReference>
<feature type="transmembrane region" description="Helical" evidence="1">
    <location>
        <begin position="176"/>
        <end position="199"/>
    </location>
</feature>
<name>A0ABU1BJ95_9BURK</name>
<evidence type="ECO:0000313" key="2">
    <source>
        <dbReference type="EMBL" id="MDQ9169080.1"/>
    </source>
</evidence>
<dbReference type="EMBL" id="JAUYVH010000001">
    <property type="protein sequence ID" value="MDQ9169080.1"/>
    <property type="molecule type" value="Genomic_DNA"/>
</dbReference>
<evidence type="ECO:0000256" key="1">
    <source>
        <dbReference type="SAM" id="Phobius"/>
    </source>
</evidence>
<keyword evidence="3" id="KW-1185">Reference proteome</keyword>
<evidence type="ECO:0000313" key="3">
    <source>
        <dbReference type="Proteomes" id="UP001225596"/>
    </source>
</evidence>
<organism evidence="2 3">
    <name type="scientific">Keguizhuia sedimenti</name>
    <dbReference type="NCBI Taxonomy" id="3064264"/>
    <lineage>
        <taxon>Bacteria</taxon>
        <taxon>Pseudomonadati</taxon>
        <taxon>Pseudomonadota</taxon>
        <taxon>Betaproteobacteria</taxon>
        <taxon>Burkholderiales</taxon>
        <taxon>Oxalobacteraceae</taxon>
        <taxon>Keguizhuia</taxon>
    </lineage>
</organism>
<feature type="transmembrane region" description="Helical" evidence="1">
    <location>
        <begin position="73"/>
        <end position="98"/>
    </location>
</feature>
<sequence length="206" mass="21395">MIVFVATSLTFETTGCSILPFNPLSALLLLRFLPDCGLTEFLLSAATDALPDRETTALALSLPALLAFGETGFFVSFFWVVTGALTSLVTLPAALLTVDAGLLADFEADLLTDGFACAFVCLDCVSDAGFSIGAFEELLDAFFGAALTVADAAFFAVAVSAGFFAAALFLADVTTVFIASLPVLPNAFLHVGTALVIIASRPPLFD</sequence>
<gene>
    <name evidence="2" type="ORF">Q8A64_01515</name>
</gene>
<keyword evidence="1" id="KW-1133">Transmembrane helix</keyword>
<proteinExistence type="predicted"/>
<keyword evidence="1" id="KW-0812">Transmembrane</keyword>
<comment type="caution">
    <text evidence="2">The sequence shown here is derived from an EMBL/GenBank/DDBJ whole genome shotgun (WGS) entry which is preliminary data.</text>
</comment>
<feature type="transmembrane region" description="Helical" evidence="1">
    <location>
        <begin position="141"/>
        <end position="169"/>
    </location>
</feature>
<protein>
    <submittedName>
        <fullName evidence="2">Uncharacterized protein</fullName>
    </submittedName>
</protein>
<accession>A0ABU1BJ95</accession>
<keyword evidence="1" id="KW-0472">Membrane</keyword>
<reference evidence="2 3" key="1">
    <citation type="submission" date="2023-08" db="EMBL/GenBank/DDBJ databases">
        <title>Oxalobacteraceae gen .nov., isolated from river sludge outside the plant.</title>
        <authorList>
            <person name="Zhao S.Y."/>
        </authorList>
    </citation>
    <scope>NUCLEOTIDE SEQUENCE [LARGE SCALE GENOMIC DNA]</scope>
    <source>
        <strain evidence="2 3">R-40</strain>
    </source>
</reference>